<evidence type="ECO:0000256" key="1">
    <source>
        <dbReference type="ARBA" id="ARBA00022737"/>
    </source>
</evidence>
<evidence type="ECO:0000313" key="3">
    <source>
        <dbReference type="EMBL" id="KAG8059510.1"/>
    </source>
</evidence>
<dbReference type="OrthoDB" id="185373at2759"/>
<dbReference type="InterPro" id="IPR046960">
    <property type="entry name" value="PPR_At4g14850-like_plant"/>
</dbReference>
<dbReference type="EMBL" id="JAAALK010000287">
    <property type="protein sequence ID" value="KAG8059510.1"/>
    <property type="molecule type" value="Genomic_DNA"/>
</dbReference>
<evidence type="ECO:0000256" key="2">
    <source>
        <dbReference type="PROSITE-ProRule" id="PRU00708"/>
    </source>
</evidence>
<proteinExistence type="predicted"/>
<dbReference type="GO" id="GO:0003723">
    <property type="term" value="F:RNA binding"/>
    <property type="evidence" value="ECO:0007669"/>
    <property type="project" value="InterPro"/>
</dbReference>
<dbReference type="Proteomes" id="UP000729402">
    <property type="component" value="Unassembled WGS sequence"/>
</dbReference>
<feature type="repeat" description="PPR" evidence="2">
    <location>
        <begin position="291"/>
        <end position="325"/>
    </location>
</feature>
<feature type="repeat" description="PPR" evidence="2">
    <location>
        <begin position="493"/>
        <end position="527"/>
    </location>
</feature>
<feature type="repeat" description="PPR" evidence="2">
    <location>
        <begin position="190"/>
        <end position="224"/>
    </location>
</feature>
<dbReference type="Pfam" id="PF13041">
    <property type="entry name" value="PPR_2"/>
    <property type="match status" value="1"/>
</dbReference>
<protein>
    <recommendedName>
        <fullName evidence="5">Pentatricopeptide repeat-containing protein</fullName>
    </recommendedName>
</protein>
<dbReference type="FunFam" id="1.25.40.10:FF:000344">
    <property type="entry name" value="Pentatricopeptide repeat-containing protein"/>
    <property type="match status" value="1"/>
</dbReference>
<name>A0A8J5RH69_ZIZPA</name>
<gene>
    <name evidence="3" type="ORF">GUJ93_ZPchr0002g26671</name>
</gene>
<dbReference type="Pfam" id="PF01535">
    <property type="entry name" value="PPR"/>
    <property type="match status" value="7"/>
</dbReference>
<dbReference type="FunFam" id="1.25.40.10:FF:000688">
    <property type="entry name" value="Pentatricopeptide repeat-containing protein"/>
    <property type="match status" value="1"/>
</dbReference>
<reference evidence="3" key="2">
    <citation type="submission" date="2021-02" db="EMBL/GenBank/DDBJ databases">
        <authorList>
            <person name="Kimball J.A."/>
            <person name="Haas M.W."/>
            <person name="Macchietto M."/>
            <person name="Kono T."/>
            <person name="Duquette J."/>
            <person name="Shao M."/>
        </authorList>
    </citation>
    <scope>NUCLEOTIDE SEQUENCE</scope>
    <source>
        <tissue evidence="3">Fresh leaf tissue</tissue>
    </source>
</reference>
<feature type="repeat" description="PPR" evidence="2">
    <location>
        <begin position="392"/>
        <end position="426"/>
    </location>
</feature>
<keyword evidence="4" id="KW-1185">Reference proteome</keyword>
<sequence length="566" mass="62656">MDSCRLLHPYPQPPQPSHLRWGLRRRRRRFLRCVDSSAATLQKELIVPHAPTTVHNPGPVNPPTLFGRMPEMSVSTISTAGNLFDEMSRDGGGKSAIAALAHAGRHAEVVELFCRMQRGNGPVSKFVLPSVLGACAGLRDSRMLRAVHALVLKCGLCQHVVVGTSLVDACVDLGRMDDARKAFDEITDTNMVSWSVLIGGYVRSSRWEEAWDAFSAMQIVGVLPNVCILVMAIQACSALGRLAHGKQLHVLAVVLGFERNATVGNCLIDMYGKCGDIGSCSMVFEMMIVRDQVSWNTIISSYASFGLCKEALDMIVQMQECGFIVDRFTLGSGVTACARLTDIDSGSAFHAYLIRRLLDTDVILGSALVDMYGKCGNLELARLVFDRMDERNYVSWDALLSGYIENGQVELALEIFQQMGCANIRYNQHTFANLLKLCGSQRYKEYGRQIHGHAIKIIDKMNVVLETELIDMYAKCGCIEVAQLLFLRMNERNLISWNALLSGYAGDGQPVATINIYHQMELACIRPDQYTLAGLLSLCRYQGLLHYGKQIHAHLIKIGSEMNVIL</sequence>
<dbReference type="FunFam" id="1.25.40.10:FF:000227">
    <property type="entry name" value="Pentatricopeptide repeat-containing protein At3g13880"/>
    <property type="match status" value="1"/>
</dbReference>
<dbReference type="InterPro" id="IPR002885">
    <property type="entry name" value="PPR_rpt"/>
</dbReference>
<evidence type="ECO:0000313" key="4">
    <source>
        <dbReference type="Proteomes" id="UP000729402"/>
    </source>
</evidence>
<reference evidence="3" key="1">
    <citation type="journal article" date="2021" name="bioRxiv">
        <title>Whole Genome Assembly and Annotation of Northern Wild Rice, Zizania palustris L., Supports a Whole Genome Duplication in the Zizania Genus.</title>
        <authorList>
            <person name="Haas M."/>
            <person name="Kono T."/>
            <person name="Macchietto M."/>
            <person name="Millas R."/>
            <person name="McGilp L."/>
            <person name="Shao M."/>
            <person name="Duquette J."/>
            <person name="Hirsch C.N."/>
            <person name="Kimball J."/>
        </authorList>
    </citation>
    <scope>NUCLEOTIDE SEQUENCE</scope>
    <source>
        <tissue evidence="3">Fresh leaf tissue</tissue>
    </source>
</reference>
<dbReference type="FunFam" id="1.25.40.10:FF:000073">
    <property type="entry name" value="Pentatricopeptide repeat-containing protein chloroplastic"/>
    <property type="match status" value="1"/>
</dbReference>
<keyword evidence="1" id="KW-0677">Repeat</keyword>
<organism evidence="3 4">
    <name type="scientific">Zizania palustris</name>
    <name type="common">Northern wild rice</name>
    <dbReference type="NCBI Taxonomy" id="103762"/>
    <lineage>
        <taxon>Eukaryota</taxon>
        <taxon>Viridiplantae</taxon>
        <taxon>Streptophyta</taxon>
        <taxon>Embryophyta</taxon>
        <taxon>Tracheophyta</taxon>
        <taxon>Spermatophyta</taxon>
        <taxon>Magnoliopsida</taxon>
        <taxon>Liliopsida</taxon>
        <taxon>Poales</taxon>
        <taxon>Poaceae</taxon>
        <taxon>BOP clade</taxon>
        <taxon>Oryzoideae</taxon>
        <taxon>Oryzeae</taxon>
        <taxon>Zizaniinae</taxon>
        <taxon>Zizania</taxon>
    </lineage>
</organism>
<dbReference type="PROSITE" id="PS51375">
    <property type="entry name" value="PPR"/>
    <property type="match status" value="4"/>
</dbReference>
<dbReference type="GO" id="GO:0009451">
    <property type="term" value="P:RNA modification"/>
    <property type="evidence" value="ECO:0007669"/>
    <property type="project" value="InterPro"/>
</dbReference>
<accession>A0A8J5RH69</accession>
<comment type="caution">
    <text evidence="3">The sequence shown here is derived from an EMBL/GenBank/DDBJ whole genome shotgun (WGS) entry which is preliminary data.</text>
</comment>
<dbReference type="AlphaFoldDB" id="A0A8J5RH69"/>
<dbReference type="NCBIfam" id="TIGR00756">
    <property type="entry name" value="PPR"/>
    <property type="match status" value="5"/>
</dbReference>
<evidence type="ECO:0008006" key="5">
    <source>
        <dbReference type="Google" id="ProtNLM"/>
    </source>
</evidence>
<dbReference type="PANTHER" id="PTHR47926">
    <property type="entry name" value="PENTATRICOPEPTIDE REPEAT-CONTAINING PROTEIN"/>
    <property type="match status" value="1"/>
</dbReference>